<dbReference type="Pfam" id="PF16654">
    <property type="entry name" value="DAPDH_C"/>
    <property type="match status" value="1"/>
</dbReference>
<feature type="binding site" evidence="13">
    <location>
        <position position="181"/>
    </location>
    <ligand>
        <name>substrate</name>
    </ligand>
</feature>
<sequence>MPSGDGKGGNMIRIGILGYGNLGRGVEYAVEANPDMELAAVFTRRDPASVKPRTQVPVVAASQAAEWKDKVDVLILCGGSATDLPKQTPEFAKLFNVVDSFDTHANIPTHYAAVDAAAKAAGHVGVISVGWDPGMFSLARVYANAVLTNGADYTFWGRGVSQGHSDAIRRIPGVRDAKQYTVPVPAALEAVRSGSNPTLTTREKHTRECYVVLEEGADAAAVEKAIVTMPNYFSDYDTTVHFISEEELQRNHAGLAHGGFVIRSGATGENNAHKHVIEFSLKLDSNPEFTACVLAAYARAAYRLAAEGAKGCKTVLDIAPCYLTVQTDAELRKALL</sequence>
<dbReference type="InterPro" id="IPR036291">
    <property type="entry name" value="NAD(P)-bd_dom_sf"/>
</dbReference>
<accession>C4V4K8</accession>
<evidence type="ECO:0000256" key="2">
    <source>
        <dbReference type="ARBA" id="ARBA00007442"/>
    </source>
</evidence>
<evidence type="ECO:0000256" key="3">
    <source>
        <dbReference type="ARBA" id="ARBA00011738"/>
    </source>
</evidence>
<feature type="binding site" evidence="13">
    <location>
        <begin position="129"/>
        <end position="133"/>
    </location>
    <ligand>
        <name>NADP(+)</name>
        <dbReference type="ChEBI" id="CHEBI:58349"/>
    </ligand>
</feature>
<evidence type="ECO:0000256" key="11">
    <source>
        <dbReference type="ARBA" id="ARBA00052023"/>
    </source>
</evidence>
<dbReference type="Gene3D" id="3.40.50.720">
    <property type="entry name" value="NAD(P)-binding Rossmann-like Domain"/>
    <property type="match status" value="1"/>
</dbReference>
<feature type="binding site" evidence="13">
    <location>
        <position position="156"/>
    </location>
    <ligand>
        <name>substrate</name>
    </ligand>
</feature>
<feature type="binding site" evidence="13">
    <location>
        <position position="286"/>
    </location>
    <ligand>
        <name>substrate</name>
    </ligand>
</feature>
<evidence type="ECO:0000256" key="13">
    <source>
        <dbReference type="PIRSR" id="PIRSR025648-1"/>
    </source>
</evidence>
<feature type="binding site" evidence="13">
    <location>
        <begin position="19"/>
        <end position="22"/>
    </location>
    <ligand>
        <name>NADP(+)</name>
        <dbReference type="ChEBI" id="CHEBI:58349"/>
    </ligand>
</feature>
<evidence type="ECO:0000256" key="9">
    <source>
        <dbReference type="ARBA" id="ARBA00023002"/>
    </source>
</evidence>
<keyword evidence="6 12" id="KW-0028">Amino-acid biosynthesis</keyword>
<keyword evidence="9 12" id="KW-0560">Oxidoreductase</keyword>
<dbReference type="EMBL" id="ACLA01000020">
    <property type="protein sequence ID" value="EEQ48472.1"/>
    <property type="molecule type" value="Genomic_DNA"/>
</dbReference>
<evidence type="ECO:0000256" key="6">
    <source>
        <dbReference type="ARBA" id="ARBA00022605"/>
    </source>
</evidence>
<comment type="catalytic activity">
    <reaction evidence="11 12">
        <text>meso-2,6-diaminopimelate + NADP(+) + H2O = (S)-2-amino-6-oxoheptanedioate + NH4(+) + NADPH + H(+)</text>
        <dbReference type="Rhea" id="RHEA:13561"/>
        <dbReference type="ChEBI" id="CHEBI:15377"/>
        <dbReference type="ChEBI" id="CHEBI:15378"/>
        <dbReference type="ChEBI" id="CHEBI:28938"/>
        <dbReference type="ChEBI" id="CHEBI:57783"/>
        <dbReference type="ChEBI" id="CHEBI:57791"/>
        <dbReference type="ChEBI" id="CHEBI:58349"/>
        <dbReference type="ChEBI" id="CHEBI:58556"/>
        <dbReference type="EC" id="1.4.1.16"/>
    </reaction>
</comment>
<dbReference type="GO" id="GO:0009089">
    <property type="term" value="P:lysine biosynthetic process via diaminopimelate"/>
    <property type="evidence" value="ECO:0007669"/>
    <property type="project" value="UniProtKB-UniRule"/>
</dbReference>
<evidence type="ECO:0000256" key="1">
    <source>
        <dbReference type="ARBA" id="ARBA00004896"/>
    </source>
</evidence>
<feature type="binding site" evidence="13">
    <location>
        <begin position="43"/>
        <end position="45"/>
    </location>
    <ligand>
        <name>NADP(+)</name>
        <dbReference type="ChEBI" id="CHEBI:58349"/>
    </ligand>
</feature>
<comment type="similarity">
    <text evidence="2 12">Belongs to the diaminopimelate dehydrogenase family.</text>
</comment>
<evidence type="ECO:0000313" key="16">
    <source>
        <dbReference type="Proteomes" id="UP000005309"/>
    </source>
</evidence>
<evidence type="ECO:0000256" key="12">
    <source>
        <dbReference type="PIRNR" id="PIRNR025648"/>
    </source>
</evidence>
<dbReference type="STRING" id="638302.HMPREF0908_1452"/>
<dbReference type="GO" id="GO:0047850">
    <property type="term" value="F:diaminopimelate dehydrogenase activity"/>
    <property type="evidence" value="ECO:0007669"/>
    <property type="project" value="UniProtKB-UniRule"/>
</dbReference>
<dbReference type="NCBIfam" id="TIGR01921">
    <property type="entry name" value="DAP-DH"/>
    <property type="match status" value="1"/>
</dbReference>
<dbReference type="GO" id="GO:0019877">
    <property type="term" value="P:diaminopimelate biosynthetic process"/>
    <property type="evidence" value="ECO:0007669"/>
    <property type="project" value="UniProtKB-UniRule"/>
</dbReference>
<keyword evidence="7 12" id="KW-0521">NADP</keyword>
<dbReference type="EC" id="1.4.1.16" evidence="4 12"/>
<evidence type="ECO:0000259" key="14">
    <source>
        <dbReference type="Pfam" id="PF16654"/>
    </source>
</evidence>
<keyword evidence="16" id="KW-1185">Reference proteome</keyword>
<evidence type="ECO:0000256" key="5">
    <source>
        <dbReference type="ARBA" id="ARBA00021654"/>
    </source>
</evidence>
<evidence type="ECO:0000256" key="4">
    <source>
        <dbReference type="ARBA" id="ARBA00012080"/>
    </source>
</evidence>
<feature type="binding site" evidence="13">
    <location>
        <position position="257"/>
    </location>
    <ligand>
        <name>substrate</name>
    </ligand>
</feature>
<dbReference type="Gene3D" id="3.30.360.10">
    <property type="entry name" value="Dihydrodipicolinate Reductase, domain 2"/>
    <property type="match status" value="1"/>
</dbReference>
<dbReference type="UniPathway" id="UPA00034">
    <property type="reaction ID" value="UER00026"/>
</dbReference>
<dbReference type="PIRSF" id="PIRSF025648">
    <property type="entry name" value="DDH"/>
    <property type="match status" value="1"/>
</dbReference>
<protein>
    <recommendedName>
        <fullName evidence="5 12">Meso-diaminopimelate D-dehydrogenase</fullName>
        <shortName evidence="12">DAPDH</shortName>
        <shortName evidence="12">Meso-DAP dehydrogenase</shortName>
        <ecNumber evidence="4 12">1.4.1.16</ecNumber>
    </recommendedName>
</protein>
<name>C4V4K8_9FIRM</name>
<comment type="subunit">
    <text evidence="3 12">Homodimer.</text>
</comment>
<feature type="domain" description="Meso-diaminopimelate D-dehydrogenase C-terminal" evidence="14">
    <location>
        <begin position="130"/>
        <end position="285"/>
    </location>
</feature>
<comment type="pathway">
    <text evidence="1 12">Amino-acid biosynthesis; L-lysine biosynthesis via DAP pathway; DL-2,6-diaminopimelate from (S)-tetrahydrodipicolinate: step 1/1.</text>
</comment>
<reference evidence="15 16" key="1">
    <citation type="submission" date="2009-04" db="EMBL/GenBank/DDBJ databases">
        <authorList>
            <person name="Qin X."/>
            <person name="Bachman B."/>
            <person name="Battles P."/>
            <person name="Bell A."/>
            <person name="Bess C."/>
            <person name="Bickham C."/>
            <person name="Chaboub L."/>
            <person name="Chen D."/>
            <person name="Coyle M."/>
            <person name="Deiros D.R."/>
            <person name="Dinh H."/>
            <person name="Forbes L."/>
            <person name="Fowler G."/>
            <person name="Francisco L."/>
            <person name="Fu Q."/>
            <person name="Gubbala S."/>
            <person name="Hale W."/>
            <person name="Han Y."/>
            <person name="Hemphill L."/>
            <person name="Highlander S.K."/>
            <person name="Hirani K."/>
            <person name="Hogues M."/>
            <person name="Jackson L."/>
            <person name="Jakkamsetti A."/>
            <person name="Javaid M."/>
            <person name="Jiang H."/>
            <person name="Korchina V."/>
            <person name="Kovar C."/>
            <person name="Lara F."/>
            <person name="Lee S."/>
            <person name="Mata R."/>
            <person name="Mathew T."/>
            <person name="Moen C."/>
            <person name="Morales K."/>
            <person name="Munidasa M."/>
            <person name="Nazareth L."/>
            <person name="Ngo R."/>
            <person name="Nguyen L."/>
            <person name="Okwuonu G."/>
            <person name="Ongeri F."/>
            <person name="Patil S."/>
            <person name="Petrosino J."/>
            <person name="Pham C."/>
            <person name="Pham P."/>
            <person name="Pu L.-L."/>
            <person name="Puazo M."/>
            <person name="Raj R."/>
            <person name="Reid J."/>
            <person name="Rouhana J."/>
            <person name="Saada N."/>
            <person name="Shang Y."/>
            <person name="Simmons D."/>
            <person name="Thornton R."/>
            <person name="Warren J."/>
            <person name="Weissenberger G."/>
            <person name="Zhang J."/>
            <person name="Zhang L."/>
            <person name="Zhou C."/>
            <person name="Zhu D."/>
            <person name="Muzny D."/>
            <person name="Worley K."/>
            <person name="Gibbs R."/>
        </authorList>
    </citation>
    <scope>NUCLEOTIDE SEQUENCE [LARGE SCALE GENOMIC DNA]</scope>
    <source>
        <strain evidence="15 16">ATCC 43531</strain>
    </source>
</reference>
<proteinExistence type="inferred from homology"/>
<evidence type="ECO:0000313" key="15">
    <source>
        <dbReference type="EMBL" id="EEQ48472.1"/>
    </source>
</evidence>
<dbReference type="HOGENOM" id="CLU_055796_0_0_9"/>
<dbReference type="Proteomes" id="UP000005309">
    <property type="component" value="Unassembled WGS sequence"/>
</dbReference>
<evidence type="ECO:0000256" key="10">
    <source>
        <dbReference type="ARBA" id="ARBA00023154"/>
    </source>
</evidence>
<dbReference type="InterPro" id="IPR032094">
    <property type="entry name" value="Meso-DAP_DH_C"/>
</dbReference>
<keyword evidence="13" id="KW-0547">Nucleotide-binding</keyword>
<evidence type="ECO:0000256" key="7">
    <source>
        <dbReference type="ARBA" id="ARBA00022857"/>
    </source>
</evidence>
<keyword evidence="8 12" id="KW-0220">Diaminopimelate biosynthesis</keyword>
<dbReference type="CDD" id="cd02270">
    <property type="entry name" value="meso-DAPDH_N"/>
    <property type="match status" value="1"/>
</dbReference>
<dbReference type="AlphaFoldDB" id="C4V4K8"/>
<dbReference type="GO" id="GO:0000166">
    <property type="term" value="F:nucleotide binding"/>
    <property type="evidence" value="ECO:0007669"/>
    <property type="project" value="UniProtKB-KW"/>
</dbReference>
<feature type="binding site" evidence="13">
    <location>
        <begin position="100"/>
        <end position="102"/>
    </location>
    <ligand>
        <name>NADP(+)</name>
        <dbReference type="ChEBI" id="CHEBI:58349"/>
    </ligand>
</feature>
<gene>
    <name evidence="15" type="primary">ddh</name>
    <name evidence="15" type="ORF">HMPREF0908_1452</name>
</gene>
<dbReference type="SUPFAM" id="SSF55347">
    <property type="entry name" value="Glyceraldehyde-3-phosphate dehydrogenase-like, C-terminal domain"/>
    <property type="match status" value="1"/>
</dbReference>
<feature type="binding site" evidence="13">
    <location>
        <position position="207"/>
    </location>
    <ligand>
        <name>substrate</name>
    </ligand>
</feature>
<dbReference type="SUPFAM" id="SSF51735">
    <property type="entry name" value="NAD(P)-binding Rossmann-fold domains"/>
    <property type="match status" value="2"/>
</dbReference>
<evidence type="ECO:0000256" key="8">
    <source>
        <dbReference type="ARBA" id="ARBA00022915"/>
    </source>
</evidence>
<organism evidence="15 16">
    <name type="scientific">Selenomonas flueggei ATCC 43531</name>
    <dbReference type="NCBI Taxonomy" id="638302"/>
    <lineage>
        <taxon>Bacteria</taxon>
        <taxon>Bacillati</taxon>
        <taxon>Bacillota</taxon>
        <taxon>Negativicutes</taxon>
        <taxon>Selenomonadales</taxon>
        <taxon>Selenomonadaceae</taxon>
        <taxon>Selenomonas</taxon>
    </lineage>
</organism>
<feature type="binding site" evidence="13">
    <location>
        <begin position="77"/>
        <end position="80"/>
    </location>
    <ligand>
        <name>NADP(+)</name>
        <dbReference type="ChEBI" id="CHEBI:58349"/>
    </ligand>
</feature>
<dbReference type="InterPro" id="IPR010190">
    <property type="entry name" value="Diaminopimelate_DH_Ddh"/>
</dbReference>
<keyword evidence="10 12" id="KW-0457">Lysine biosynthesis</keyword>
<comment type="caution">
    <text evidence="15">The sequence shown here is derived from an EMBL/GenBank/DDBJ whole genome shotgun (WGS) entry which is preliminary data.</text>
</comment>
<comment type="function">
    <text evidence="12">Catalyzes the reversible NADPH-dependent reductive amination of L-2-amino-6-oxopimelate, the acyclic form of L-tetrahydrodipicolinate, to generate the meso compound, D,L-2,6-diaminopimelate.</text>
</comment>
<dbReference type="eggNOG" id="COG1748">
    <property type="taxonomic scope" value="Bacteria"/>
</dbReference>